<dbReference type="EMBL" id="DQHO01000016">
    <property type="protein sequence ID" value="HCS93501.1"/>
    <property type="molecule type" value="Genomic_DNA"/>
</dbReference>
<dbReference type="AlphaFoldDB" id="A0A3D4S6B2"/>
<proteinExistence type="predicted"/>
<reference evidence="1 2" key="1">
    <citation type="journal article" date="2018" name="Nat. Biotechnol.">
        <title>A standardized bacterial taxonomy based on genome phylogeny substantially revises the tree of life.</title>
        <authorList>
            <person name="Parks D.H."/>
            <person name="Chuvochina M."/>
            <person name="Waite D.W."/>
            <person name="Rinke C."/>
            <person name="Skarshewski A."/>
            <person name="Chaumeil P.A."/>
            <person name="Hugenholtz P."/>
        </authorList>
    </citation>
    <scope>NUCLEOTIDE SEQUENCE [LARGE SCALE GENOMIC DNA]</scope>
    <source>
        <strain evidence="1">UBA11306</strain>
    </source>
</reference>
<name>A0A3D4S6B2_9ENTE</name>
<gene>
    <name evidence="1" type="ORF">DIW15_02185</name>
</gene>
<comment type="caution">
    <text evidence="1">The sequence shown here is derived from an EMBL/GenBank/DDBJ whole genome shotgun (WGS) entry which is preliminary data.</text>
</comment>
<dbReference type="Proteomes" id="UP000262195">
    <property type="component" value="Unassembled WGS sequence"/>
</dbReference>
<protein>
    <submittedName>
        <fullName evidence="1">Uncharacterized protein</fullName>
    </submittedName>
</protein>
<sequence>MGTDQTISSLIFLIISQKWQVEDLVTDFEGNTETVDQFMATIKYKRLLPHDLQIRYICYNFLDLKSTISYLNNITKDI</sequence>
<organism evidence="1 2">
    <name type="scientific">Bavariicoccus seileri</name>
    <dbReference type="NCBI Taxonomy" id="549685"/>
    <lineage>
        <taxon>Bacteria</taxon>
        <taxon>Bacillati</taxon>
        <taxon>Bacillota</taxon>
        <taxon>Bacilli</taxon>
        <taxon>Lactobacillales</taxon>
        <taxon>Enterococcaceae</taxon>
        <taxon>Bavariicoccus</taxon>
    </lineage>
</organism>
<evidence type="ECO:0000313" key="2">
    <source>
        <dbReference type="Proteomes" id="UP000262195"/>
    </source>
</evidence>
<accession>A0A3D4S6B2</accession>
<evidence type="ECO:0000313" key="1">
    <source>
        <dbReference type="EMBL" id="HCS93501.1"/>
    </source>
</evidence>